<dbReference type="Gene3D" id="2.30.29.30">
    <property type="entry name" value="Pleckstrin-homology domain (PH domain)/Phosphotyrosine-binding domain (PTB)"/>
    <property type="match status" value="2"/>
</dbReference>
<accession>A0AAV7K200</accession>
<dbReference type="Proteomes" id="UP001165289">
    <property type="component" value="Unassembled WGS sequence"/>
</dbReference>
<evidence type="ECO:0000259" key="1">
    <source>
        <dbReference type="PROSITE" id="PS50003"/>
    </source>
</evidence>
<dbReference type="InterPro" id="IPR011993">
    <property type="entry name" value="PH-like_dom_sf"/>
</dbReference>
<proteinExistence type="predicted"/>
<feature type="domain" description="PH" evidence="1">
    <location>
        <begin position="454"/>
        <end position="559"/>
    </location>
</feature>
<evidence type="ECO:0000313" key="2">
    <source>
        <dbReference type="EMBL" id="KAI6654968.1"/>
    </source>
</evidence>
<dbReference type="InterPro" id="IPR052589">
    <property type="entry name" value="Arf-GAP_dual-PH_domain"/>
</dbReference>
<dbReference type="Pfam" id="PF00169">
    <property type="entry name" value="PH"/>
    <property type="match status" value="1"/>
</dbReference>
<evidence type="ECO:0000313" key="3">
    <source>
        <dbReference type="Proteomes" id="UP001165289"/>
    </source>
</evidence>
<dbReference type="PANTHER" id="PTHR46021">
    <property type="entry name" value="ARF-GAP WITH DUAL PH DOMAIN-CONTAINING PROTEIN 1-LIKE PROTEIN"/>
    <property type="match status" value="1"/>
</dbReference>
<protein>
    <recommendedName>
        <fullName evidence="1">PH domain-containing protein</fullName>
    </recommendedName>
</protein>
<dbReference type="EMBL" id="JAKMXF010000221">
    <property type="protein sequence ID" value="KAI6654968.1"/>
    <property type="molecule type" value="Genomic_DNA"/>
</dbReference>
<dbReference type="GO" id="GO:0005096">
    <property type="term" value="F:GTPase activator activity"/>
    <property type="evidence" value="ECO:0007669"/>
    <property type="project" value="TreeGrafter"/>
</dbReference>
<dbReference type="GO" id="GO:0005886">
    <property type="term" value="C:plasma membrane"/>
    <property type="evidence" value="ECO:0007669"/>
    <property type="project" value="TreeGrafter"/>
</dbReference>
<sequence>MECSKVHDLYLEKYSEETPVIYQDRECQLVDIEGCKEDDNGSLNKELELFLPEFYQKTGVNTPLVIRKEFLISKYSHKSFTSSIGLDTLLPDSKIGILWKKGKSKGTPWHPCYVRVDKHSRTLEYFSHKSNRLLPKATIPLEDINLFVEPMYRLTEPLTNDGEFYLHIIWTKHAPNTFTKMSLLKKKNSVIEIRNLYFRPSTDFDLFQWYFSILAGKHEIVSLTPTRNNNTLKRCYTFDTRPDIIGEREQFGPIVSRKRLTDIISDENEFIPQNRKSDLYDLAIDPLVCSPNPLVSPPDPREVKTLPDRLRMAMTGSYCMDTRGDNSYVESAVPSNLIAPDEEVEGDFKTNVTDFELSGKFYSCHSAGTTNPFLEPPAPSLDNIFQSKLDICPIIDPQGAGIDKDSWINCSVNYANYPSIDSCPLDLSDTEVDQFTLTPLCDTLRLDIQSNKKYYQMSGWLHKVGDMQGDKWRSRWFTLSNTLVTYSDTNLSPFPKNYFYLGSDFKGYYVDTNYPRFHLMPPPTRFVFRIVTPSRIYHICAQTEEIRKIWVEIISRVIALSFVLKL</sequence>
<dbReference type="PANTHER" id="PTHR46021:SF2">
    <property type="entry name" value="ARF-GAP WITH DUAL PH DOMAIN-CONTAINING PROTEIN 1"/>
    <property type="match status" value="1"/>
</dbReference>
<dbReference type="SMART" id="SM00233">
    <property type="entry name" value="PH"/>
    <property type="match status" value="2"/>
</dbReference>
<comment type="caution">
    <text evidence="2">The sequence shown here is derived from an EMBL/GenBank/DDBJ whole genome shotgun (WGS) entry which is preliminary data.</text>
</comment>
<dbReference type="AlphaFoldDB" id="A0AAV7K200"/>
<reference evidence="2 3" key="1">
    <citation type="journal article" date="2023" name="BMC Biol.">
        <title>The compact genome of the sponge Oopsacas minuta (Hexactinellida) is lacking key metazoan core genes.</title>
        <authorList>
            <person name="Santini S."/>
            <person name="Schenkelaars Q."/>
            <person name="Jourda C."/>
            <person name="Duchesne M."/>
            <person name="Belahbib H."/>
            <person name="Rocher C."/>
            <person name="Selva M."/>
            <person name="Riesgo A."/>
            <person name="Vervoort M."/>
            <person name="Leys S.P."/>
            <person name="Kodjabachian L."/>
            <person name="Le Bivic A."/>
            <person name="Borchiellini C."/>
            <person name="Claverie J.M."/>
            <person name="Renard E."/>
        </authorList>
    </citation>
    <scope>NUCLEOTIDE SEQUENCE [LARGE SCALE GENOMIC DNA]</scope>
    <source>
        <strain evidence="2">SPO-2</strain>
    </source>
</reference>
<organism evidence="2 3">
    <name type="scientific">Oopsacas minuta</name>
    <dbReference type="NCBI Taxonomy" id="111878"/>
    <lineage>
        <taxon>Eukaryota</taxon>
        <taxon>Metazoa</taxon>
        <taxon>Porifera</taxon>
        <taxon>Hexactinellida</taxon>
        <taxon>Hexasterophora</taxon>
        <taxon>Lyssacinosida</taxon>
        <taxon>Leucopsacidae</taxon>
        <taxon>Oopsacas</taxon>
    </lineage>
</organism>
<dbReference type="GO" id="GO:0005737">
    <property type="term" value="C:cytoplasm"/>
    <property type="evidence" value="ECO:0007669"/>
    <property type="project" value="TreeGrafter"/>
</dbReference>
<name>A0AAV7K200_9METZ</name>
<dbReference type="GO" id="GO:0005547">
    <property type="term" value="F:phosphatidylinositol-3,4,5-trisphosphate binding"/>
    <property type="evidence" value="ECO:0007669"/>
    <property type="project" value="TreeGrafter"/>
</dbReference>
<keyword evidence="3" id="KW-1185">Reference proteome</keyword>
<dbReference type="SUPFAM" id="SSF50729">
    <property type="entry name" value="PH domain-like"/>
    <property type="match status" value="2"/>
</dbReference>
<gene>
    <name evidence="2" type="ORF">LOD99_2846</name>
</gene>
<dbReference type="PROSITE" id="PS50003">
    <property type="entry name" value="PH_DOMAIN"/>
    <property type="match status" value="1"/>
</dbReference>
<dbReference type="InterPro" id="IPR001849">
    <property type="entry name" value="PH_domain"/>
</dbReference>